<evidence type="ECO:0000313" key="2">
    <source>
        <dbReference type="Proteomes" id="UP000003653"/>
    </source>
</evidence>
<keyword evidence="2" id="KW-1185">Reference proteome</keyword>
<dbReference type="AlphaFoldDB" id="D5P5L9"/>
<name>D5P5L9_9MYCO</name>
<comment type="caution">
    <text evidence="1">The sequence shown here is derived from an EMBL/GenBank/DDBJ whole genome shotgun (WGS) entry which is preliminary data.</text>
</comment>
<accession>D5P5L9</accession>
<dbReference type="RefSeq" id="WP_007170484.1">
    <property type="nucleotide sequence ID" value="NZ_GG770556.1"/>
</dbReference>
<organism evidence="1 2">
    <name type="scientific">Mycobacterium parascrofulaceum ATCC BAA-614</name>
    <dbReference type="NCBI Taxonomy" id="525368"/>
    <lineage>
        <taxon>Bacteria</taxon>
        <taxon>Bacillati</taxon>
        <taxon>Actinomycetota</taxon>
        <taxon>Actinomycetes</taxon>
        <taxon>Mycobacteriales</taxon>
        <taxon>Mycobacteriaceae</taxon>
        <taxon>Mycobacterium</taxon>
        <taxon>Mycobacterium simiae complex</taxon>
    </lineage>
</organism>
<dbReference type="EMBL" id="ADNV01000106">
    <property type="protein sequence ID" value="EFG78632.1"/>
    <property type="molecule type" value="Genomic_DNA"/>
</dbReference>
<evidence type="ECO:0000313" key="1">
    <source>
        <dbReference type="EMBL" id="EFG78632.1"/>
    </source>
</evidence>
<dbReference type="HOGENOM" id="CLU_2700813_0_0_11"/>
<sequence length="73" mass="8082">MITPISTVFRAANTFRSVTSSLLVVLAVQKVLGGRRVGAWQPITVARWCGAGFVAFDANLMDYALHQRIRVEF</sequence>
<reference evidence="1 2" key="1">
    <citation type="submission" date="2010-04" db="EMBL/GenBank/DDBJ databases">
        <authorList>
            <person name="Muzny D."/>
            <person name="Qin X."/>
            <person name="Deng J."/>
            <person name="Jiang H."/>
            <person name="Liu Y."/>
            <person name="Qu J."/>
            <person name="Song X.-Z."/>
            <person name="Zhang L."/>
            <person name="Thornton R."/>
            <person name="Coyle M."/>
            <person name="Francisco L."/>
            <person name="Jackson L."/>
            <person name="Javaid M."/>
            <person name="Korchina V."/>
            <person name="Kovar C."/>
            <person name="Mata R."/>
            <person name="Mathew T."/>
            <person name="Ngo R."/>
            <person name="Nguyen L."/>
            <person name="Nguyen N."/>
            <person name="Okwuonu G."/>
            <person name="Ongeri F."/>
            <person name="Pham C."/>
            <person name="Simmons D."/>
            <person name="Wilczek-Boney K."/>
            <person name="Hale W."/>
            <person name="Jakkamsetti A."/>
            <person name="Pham P."/>
            <person name="Ruth R."/>
            <person name="San Lucas F."/>
            <person name="Warren J."/>
            <person name="Zhang J."/>
            <person name="Zhao Z."/>
            <person name="Zhou C."/>
            <person name="Zhu D."/>
            <person name="Lee S."/>
            <person name="Bess C."/>
            <person name="Blankenburg K."/>
            <person name="Forbes L."/>
            <person name="Fu Q."/>
            <person name="Gubbala S."/>
            <person name="Hirani K."/>
            <person name="Jayaseelan J.C."/>
            <person name="Lara F."/>
            <person name="Munidasa M."/>
            <person name="Palculict T."/>
            <person name="Patil S."/>
            <person name="Pu L.-L."/>
            <person name="Saada N."/>
            <person name="Tang L."/>
            <person name="Weissenberger G."/>
            <person name="Zhu Y."/>
            <person name="Hemphill L."/>
            <person name="Shang Y."/>
            <person name="Youmans B."/>
            <person name="Ayvaz T."/>
            <person name="Ross M."/>
            <person name="Santibanez J."/>
            <person name="Aqrawi P."/>
            <person name="Gross S."/>
            <person name="Joshi V."/>
            <person name="Fowler G."/>
            <person name="Nazareth L."/>
            <person name="Reid J."/>
            <person name="Worley K."/>
            <person name="Petrosino J."/>
            <person name="Highlander S."/>
            <person name="Gibbs R."/>
        </authorList>
    </citation>
    <scope>NUCLEOTIDE SEQUENCE [LARGE SCALE GENOMIC DNA]</scope>
    <source>
        <strain evidence="1 2">ATCC BAA-614</strain>
    </source>
</reference>
<protein>
    <submittedName>
        <fullName evidence="1">Uncharacterized protein</fullName>
    </submittedName>
</protein>
<gene>
    <name evidence="1" type="ORF">HMPREF0591_1463</name>
</gene>
<proteinExistence type="predicted"/>
<dbReference type="Proteomes" id="UP000003653">
    <property type="component" value="Unassembled WGS sequence"/>
</dbReference>